<comment type="caution">
    <text evidence="5">The sequence shown here is derived from an EMBL/GenBank/DDBJ whole genome shotgun (WGS) entry which is preliminary data.</text>
</comment>
<evidence type="ECO:0000313" key="7">
    <source>
        <dbReference type="Proteomes" id="UP000214739"/>
    </source>
</evidence>
<dbReference type="Proteomes" id="UP000294668">
    <property type="component" value="Unassembled WGS sequence"/>
</dbReference>
<dbReference type="OrthoDB" id="9809994at2"/>
<dbReference type="InterPro" id="IPR001647">
    <property type="entry name" value="HTH_TetR"/>
</dbReference>
<dbReference type="PROSITE" id="PS50977">
    <property type="entry name" value="HTH_TETR_2"/>
    <property type="match status" value="1"/>
</dbReference>
<reference evidence="6 9" key="3">
    <citation type="journal article" date="2019" name="Appl. Microbiol. Biotechnol.">
        <title>Uncovering carbohydrate metabolism through a genotype-phenotype association study of 56 lactic acid bacteria genomes.</title>
        <authorList>
            <person name="Buron-Moles G."/>
            <person name="Chailyan A."/>
            <person name="Dolejs I."/>
            <person name="Forster J."/>
            <person name="Miks M.H."/>
        </authorList>
    </citation>
    <scope>NUCLEOTIDE SEQUENCE [LARGE SCALE GENOMIC DNA]</scope>
    <source>
        <strain evidence="6 9">DSM 10551</strain>
    </source>
</reference>
<evidence type="ECO:0000256" key="2">
    <source>
        <dbReference type="PROSITE-ProRule" id="PRU00335"/>
    </source>
</evidence>
<dbReference type="EMBL" id="NCXI01000067">
    <property type="protein sequence ID" value="PAK80076.1"/>
    <property type="molecule type" value="Genomic_DNA"/>
</dbReference>
<reference evidence="4 7" key="1">
    <citation type="journal article" date="2017" name="Biosci Microbiota Food Health">
        <title>Genomic characterization reconfirms the taxonomic status of Lactobacillus parakefiri.</title>
        <authorList>
            <person name="Tanizawa Y."/>
            <person name="Kobayashi H."/>
            <person name="Kaminuma E."/>
            <person name="Sakamoto M."/>
            <person name="Ohkuma M."/>
            <person name="Nakamura Y."/>
            <person name="Arita M."/>
            <person name="Tohno M."/>
        </authorList>
    </citation>
    <scope>NUCLEOTIDE SEQUENCE [LARGE SCALE GENOMIC DNA]</scope>
    <source>
        <strain evidence="4 7">JCM 8573</strain>
    </source>
</reference>
<reference evidence="5 8" key="2">
    <citation type="submission" date="2017-04" db="EMBL/GenBank/DDBJ databases">
        <title>Kefir bacterial isolates.</title>
        <authorList>
            <person name="Kim Y."/>
            <person name="Blasche S."/>
            <person name="Patil K.R."/>
        </authorList>
    </citation>
    <scope>NUCLEOTIDE SEQUENCE [LARGE SCALE GENOMIC DNA]</scope>
    <source>
        <strain evidence="5 8">OG2</strain>
    </source>
</reference>
<dbReference type="InterPro" id="IPR009057">
    <property type="entry name" value="Homeodomain-like_sf"/>
</dbReference>
<dbReference type="AlphaFoldDB" id="A0A269Y601"/>
<dbReference type="PRINTS" id="PR00455">
    <property type="entry name" value="HTHTETR"/>
</dbReference>
<dbReference type="InterPro" id="IPR050624">
    <property type="entry name" value="HTH-type_Tx_Regulator"/>
</dbReference>
<evidence type="ECO:0000313" key="4">
    <source>
        <dbReference type="EMBL" id="GAW72195.1"/>
    </source>
</evidence>
<dbReference type="Proteomes" id="UP000214739">
    <property type="component" value="Unassembled WGS sequence"/>
</dbReference>
<feature type="domain" description="HTH tetR-type" evidence="3">
    <location>
        <begin position="6"/>
        <end position="66"/>
    </location>
</feature>
<reference evidence="6" key="4">
    <citation type="submission" date="2019-02" db="EMBL/GenBank/DDBJ databases">
        <authorList>
            <person name="Buron G."/>
            <person name="Chaylann A."/>
            <person name="Dolejs I."/>
            <person name="Forster J."/>
            <person name="Miks M.H."/>
        </authorList>
    </citation>
    <scope>NUCLEOTIDE SEQUENCE</scope>
    <source>
        <strain evidence="6">DSM 10551</strain>
    </source>
</reference>
<dbReference type="Proteomes" id="UP000216802">
    <property type="component" value="Unassembled WGS sequence"/>
</dbReference>
<organism evidence="5 8">
    <name type="scientific">Lentilactobacillus parakefiri</name>
    <dbReference type="NCBI Taxonomy" id="152332"/>
    <lineage>
        <taxon>Bacteria</taxon>
        <taxon>Bacillati</taxon>
        <taxon>Bacillota</taxon>
        <taxon>Bacilli</taxon>
        <taxon>Lactobacillales</taxon>
        <taxon>Lactobacillaceae</taxon>
        <taxon>Lentilactobacillus</taxon>
    </lineage>
</organism>
<evidence type="ECO:0000313" key="6">
    <source>
        <dbReference type="EMBL" id="TDG94568.1"/>
    </source>
</evidence>
<dbReference type="RefSeq" id="WP_057961760.1">
    <property type="nucleotide sequence ID" value="NZ_BAAAXO010000036.1"/>
</dbReference>
<keyword evidence="9" id="KW-1185">Reference proteome</keyword>
<evidence type="ECO:0000256" key="1">
    <source>
        <dbReference type="ARBA" id="ARBA00023125"/>
    </source>
</evidence>
<dbReference type="PANTHER" id="PTHR43479">
    <property type="entry name" value="ACREF/ENVCD OPERON REPRESSOR-RELATED"/>
    <property type="match status" value="1"/>
</dbReference>
<feature type="DNA-binding region" description="H-T-H motif" evidence="2">
    <location>
        <begin position="29"/>
        <end position="48"/>
    </location>
</feature>
<evidence type="ECO:0000313" key="9">
    <source>
        <dbReference type="Proteomes" id="UP000294668"/>
    </source>
</evidence>
<evidence type="ECO:0000259" key="3">
    <source>
        <dbReference type="PROSITE" id="PS50977"/>
    </source>
</evidence>
<gene>
    <name evidence="4" type="primary">tetR_9</name>
    <name evidence="5" type="ORF">B8W98_08725</name>
    <name evidence="6" type="ORF">C5L28_000825</name>
    <name evidence="4" type="ORF">LPKJCM_01305</name>
</gene>
<dbReference type="Gene3D" id="1.10.357.10">
    <property type="entry name" value="Tetracycline Repressor, domain 2"/>
    <property type="match status" value="1"/>
</dbReference>
<dbReference type="EMBL" id="BDGB01000060">
    <property type="protein sequence ID" value="GAW72195.1"/>
    <property type="molecule type" value="Genomic_DNA"/>
</dbReference>
<evidence type="ECO:0000313" key="8">
    <source>
        <dbReference type="Proteomes" id="UP000216802"/>
    </source>
</evidence>
<dbReference type="GO" id="GO:0003677">
    <property type="term" value="F:DNA binding"/>
    <property type="evidence" value="ECO:0007669"/>
    <property type="project" value="UniProtKB-UniRule"/>
</dbReference>
<proteinExistence type="predicted"/>
<keyword evidence="1 2" id="KW-0238">DNA-binding</keyword>
<name>A0A269Y601_9LACO</name>
<dbReference type="PANTHER" id="PTHR43479:SF11">
    <property type="entry name" value="ACREF_ENVCD OPERON REPRESSOR-RELATED"/>
    <property type="match status" value="1"/>
</dbReference>
<accession>A0A269Y601</accession>
<dbReference type="EMBL" id="PUFL01000015">
    <property type="protein sequence ID" value="TDG94568.1"/>
    <property type="molecule type" value="Genomic_DNA"/>
</dbReference>
<dbReference type="Pfam" id="PF00440">
    <property type="entry name" value="TetR_N"/>
    <property type="match status" value="1"/>
</dbReference>
<protein>
    <submittedName>
        <fullName evidence="5">TetR family transcriptional regulator</fullName>
    </submittedName>
</protein>
<evidence type="ECO:0000313" key="5">
    <source>
        <dbReference type="EMBL" id="PAK80076.1"/>
    </source>
</evidence>
<dbReference type="SUPFAM" id="SSF46689">
    <property type="entry name" value="Homeodomain-like"/>
    <property type="match status" value="1"/>
</dbReference>
<sequence length="202" mass="22656">MKKKDLTKEKKILDATVEIIIADGAAAISTTKVANKVGISQSNIYLYFKDKRALLDGVYLREISRLGQTAGMKLVLDPNEDILTRCFMYLKSMYDFSLQNPHSLYVLEQIKLLSKDAADYLAQLVGPKNPMAELFTAGINSGVLRQIDRSLSMTVLFSVIEKHTENLQNGLYTEADVSFETVSRMIWAALTVVPYPENLLNK</sequence>